<evidence type="ECO:0000256" key="5">
    <source>
        <dbReference type="ARBA" id="ARBA00022777"/>
    </source>
</evidence>
<dbReference type="InterPro" id="IPR003661">
    <property type="entry name" value="HisK_dim/P_dom"/>
</dbReference>
<dbReference type="InterPro" id="IPR001789">
    <property type="entry name" value="Sig_transdc_resp-reg_receiver"/>
</dbReference>
<dbReference type="InterPro" id="IPR035965">
    <property type="entry name" value="PAS-like_dom_sf"/>
</dbReference>
<protein>
    <recommendedName>
        <fullName evidence="2">histidine kinase</fullName>
        <ecNumber evidence="2">2.7.13.3</ecNumber>
    </recommendedName>
</protein>
<gene>
    <name evidence="10" type="ORF">M3P21_03430</name>
</gene>
<evidence type="ECO:0000259" key="8">
    <source>
        <dbReference type="PROSITE" id="PS50109"/>
    </source>
</evidence>
<reference evidence="10" key="1">
    <citation type="submission" date="2022-05" db="EMBL/GenBank/DDBJ databases">
        <authorList>
            <person name="Park J.-S."/>
        </authorList>
    </citation>
    <scope>NUCLEOTIDE SEQUENCE</scope>
    <source>
        <strain evidence="10">2012CJ41-6</strain>
    </source>
</reference>
<evidence type="ECO:0000256" key="6">
    <source>
        <dbReference type="PROSITE-ProRule" id="PRU00169"/>
    </source>
</evidence>
<dbReference type="CDD" id="cd00075">
    <property type="entry name" value="HATPase"/>
    <property type="match status" value="1"/>
</dbReference>
<dbReference type="CDD" id="cd00082">
    <property type="entry name" value="HisKA"/>
    <property type="match status" value="1"/>
</dbReference>
<dbReference type="Pfam" id="PF00072">
    <property type="entry name" value="Response_reg"/>
    <property type="match status" value="1"/>
</dbReference>
<dbReference type="SMART" id="SM00387">
    <property type="entry name" value="HATPase_c"/>
    <property type="match status" value="1"/>
</dbReference>
<feature type="domain" description="Histidine kinase" evidence="8">
    <location>
        <begin position="381"/>
        <end position="593"/>
    </location>
</feature>
<dbReference type="Proteomes" id="UP001203880">
    <property type="component" value="Unassembled WGS sequence"/>
</dbReference>
<dbReference type="Pfam" id="PF12860">
    <property type="entry name" value="PAS_7"/>
    <property type="match status" value="2"/>
</dbReference>
<dbReference type="EMBL" id="JAMFMB010000003">
    <property type="protein sequence ID" value="MCL6282571.1"/>
    <property type="molecule type" value="Genomic_DNA"/>
</dbReference>
<dbReference type="PANTHER" id="PTHR43047:SF9">
    <property type="entry name" value="HISTIDINE KINASE"/>
    <property type="match status" value="1"/>
</dbReference>
<dbReference type="SUPFAM" id="SSF55785">
    <property type="entry name" value="PYP-like sensor domain (PAS domain)"/>
    <property type="match status" value="1"/>
</dbReference>
<evidence type="ECO:0000313" key="11">
    <source>
        <dbReference type="Proteomes" id="UP001203880"/>
    </source>
</evidence>
<name>A0ABT0PY78_9RHOB</name>
<feature type="coiled-coil region" evidence="7">
    <location>
        <begin position="51"/>
        <end position="95"/>
    </location>
</feature>
<feature type="modified residue" description="4-aspartylphosphate" evidence="6">
    <location>
        <position position="666"/>
    </location>
</feature>
<evidence type="ECO:0000256" key="2">
    <source>
        <dbReference type="ARBA" id="ARBA00012438"/>
    </source>
</evidence>
<dbReference type="Pfam" id="PF00512">
    <property type="entry name" value="HisKA"/>
    <property type="match status" value="1"/>
</dbReference>
<evidence type="ECO:0000256" key="4">
    <source>
        <dbReference type="ARBA" id="ARBA00022679"/>
    </source>
</evidence>
<dbReference type="PANTHER" id="PTHR43047">
    <property type="entry name" value="TWO-COMPONENT HISTIDINE PROTEIN KINASE"/>
    <property type="match status" value="1"/>
</dbReference>
<keyword evidence="5" id="KW-0418">Kinase</keyword>
<dbReference type="SUPFAM" id="SSF52172">
    <property type="entry name" value="CheY-like"/>
    <property type="match status" value="1"/>
</dbReference>
<keyword evidence="3 6" id="KW-0597">Phosphoprotein</keyword>
<dbReference type="PROSITE" id="PS50110">
    <property type="entry name" value="RESPONSE_REGULATORY"/>
    <property type="match status" value="1"/>
</dbReference>
<dbReference type="PROSITE" id="PS50109">
    <property type="entry name" value="HIS_KIN"/>
    <property type="match status" value="1"/>
</dbReference>
<evidence type="ECO:0000256" key="3">
    <source>
        <dbReference type="ARBA" id="ARBA00022553"/>
    </source>
</evidence>
<keyword evidence="11" id="KW-1185">Reference proteome</keyword>
<evidence type="ECO:0000256" key="1">
    <source>
        <dbReference type="ARBA" id="ARBA00000085"/>
    </source>
</evidence>
<sequence>MPHALIDPRDSLARQNEKLLRITETLMRRVEQDTDASGLAYTQFQRAVMLEEEVRSRTQDLERALDLLNESNARLAIANRETEAARSNLANAIETVQEGFALFNAADELVMCNSRFGMHMPDIRDQLKPGLGFADYVQVVSQSVFLSLPDGETPQAWAQRRMRHHQDNSVIFNARMTGKRWVQVSEHRTTDGGTVILQTDVTDIMRLERRERERMLDDQARLIRATLEHLEQGVCIFDTQGRLVGWNRRAGALLSIPVGQFQIGNRFSTIFKRLRGDYSFSDHASPRLVLDWAGHKGRREPLSFEIQGRGSRVLTVFMQQMPDGGFVISFTDVTSERQAIRAVIEAKETLEQRVLDRTLDLEDALSEAERANASKSRFVAAASHDLLQPLSAAKLYLASLEQELAGGPPGEMASKATKALQSVETILGALLDISKLDSGQASVHVLPVSLGLMLNQLRDEWRPMADAKGLDFRVLATGVQVASDTTYLQRILQNLISNAIRYTDNGRVLVGVRHLGKAVRVEVWDTGPGIEEEEQDRIFGEFQRLNASASAADGMGLGLAIVERACALLGHPLGLSSQPGGGTVFWVELPRAGRVAAPEPGVAAPAQDGQIGHLIVLLIENDAELRNALTVTMEQWGLDVLACCSEDEAFALLGEIGVAPDVVVADMQLDDRRSGSDAITALRNRFGPLPACLVSADRDIALRDTAERLGALLLHKPFDPGALKAYLAGLPG</sequence>
<proteinExistence type="predicted"/>
<keyword evidence="4" id="KW-0808">Transferase</keyword>
<dbReference type="InterPro" id="IPR005467">
    <property type="entry name" value="His_kinase_dom"/>
</dbReference>
<dbReference type="InterPro" id="IPR003594">
    <property type="entry name" value="HATPase_dom"/>
</dbReference>
<accession>A0ABT0PY78</accession>
<evidence type="ECO:0000313" key="10">
    <source>
        <dbReference type="EMBL" id="MCL6282571.1"/>
    </source>
</evidence>
<dbReference type="InterPro" id="IPR036890">
    <property type="entry name" value="HATPase_C_sf"/>
</dbReference>
<dbReference type="PRINTS" id="PR00344">
    <property type="entry name" value="BCTRLSENSOR"/>
</dbReference>
<evidence type="ECO:0000259" key="9">
    <source>
        <dbReference type="PROSITE" id="PS50110"/>
    </source>
</evidence>
<dbReference type="InterPro" id="IPR011006">
    <property type="entry name" value="CheY-like_superfamily"/>
</dbReference>
<dbReference type="EC" id="2.7.13.3" evidence="2"/>
<dbReference type="InterPro" id="IPR004358">
    <property type="entry name" value="Sig_transdc_His_kin-like_C"/>
</dbReference>
<keyword evidence="7" id="KW-0175">Coiled coil</keyword>
<dbReference type="Gene3D" id="3.40.50.2300">
    <property type="match status" value="1"/>
</dbReference>
<feature type="domain" description="Response regulatory" evidence="9">
    <location>
        <begin position="615"/>
        <end position="731"/>
    </location>
</feature>
<dbReference type="Gene3D" id="3.30.565.10">
    <property type="entry name" value="Histidine kinase-like ATPase, C-terminal domain"/>
    <property type="match status" value="1"/>
</dbReference>
<dbReference type="Gene3D" id="3.30.450.20">
    <property type="entry name" value="PAS domain"/>
    <property type="match status" value="1"/>
</dbReference>
<dbReference type="SUPFAM" id="SSF47384">
    <property type="entry name" value="Homodimeric domain of signal transducing histidine kinase"/>
    <property type="match status" value="1"/>
</dbReference>
<dbReference type="SMART" id="SM00388">
    <property type="entry name" value="HisKA"/>
    <property type="match status" value="1"/>
</dbReference>
<dbReference type="RefSeq" id="WP_249706814.1">
    <property type="nucleotide sequence ID" value="NZ_JAMFMB010000003.1"/>
</dbReference>
<dbReference type="SUPFAM" id="SSF55874">
    <property type="entry name" value="ATPase domain of HSP90 chaperone/DNA topoisomerase II/histidine kinase"/>
    <property type="match status" value="1"/>
</dbReference>
<dbReference type="InterPro" id="IPR036097">
    <property type="entry name" value="HisK_dim/P_sf"/>
</dbReference>
<comment type="caution">
    <text evidence="10">The sequence shown here is derived from an EMBL/GenBank/DDBJ whole genome shotgun (WGS) entry which is preliminary data.</text>
</comment>
<dbReference type="Gene3D" id="1.10.287.130">
    <property type="match status" value="1"/>
</dbReference>
<comment type="catalytic activity">
    <reaction evidence="1">
        <text>ATP + protein L-histidine = ADP + protein N-phospho-L-histidine.</text>
        <dbReference type="EC" id="2.7.13.3"/>
    </reaction>
</comment>
<dbReference type="Pfam" id="PF02518">
    <property type="entry name" value="HATPase_c"/>
    <property type="match status" value="1"/>
</dbReference>
<organism evidence="10 11">
    <name type="scientific">Ruegeria spongiae</name>
    <dbReference type="NCBI Taxonomy" id="2942209"/>
    <lineage>
        <taxon>Bacteria</taxon>
        <taxon>Pseudomonadati</taxon>
        <taxon>Pseudomonadota</taxon>
        <taxon>Alphaproteobacteria</taxon>
        <taxon>Rhodobacterales</taxon>
        <taxon>Roseobacteraceae</taxon>
        <taxon>Ruegeria</taxon>
    </lineage>
</organism>
<dbReference type="SMART" id="SM00448">
    <property type="entry name" value="REC"/>
    <property type="match status" value="1"/>
</dbReference>
<evidence type="ECO:0000256" key="7">
    <source>
        <dbReference type="SAM" id="Coils"/>
    </source>
</evidence>